<dbReference type="GO" id="GO:0003723">
    <property type="term" value="F:RNA binding"/>
    <property type="evidence" value="ECO:0007669"/>
    <property type="project" value="TreeGrafter"/>
</dbReference>
<sequence length="1052" mass="114500">MSGSAYLDDPEEIAKFTATTSSTQFPAAISAIAPLYRLEDGGMAAPSDSSSQILLTIQGEGIQIYSVLDSKCLRSWTFPPSVRFACPAKYLAQNSIKSKTSDSYVYVVLDASDGIISQNQEGVVWRWTDRGIDSIGLEDKIEASFTSPIFALEPGATRAGHLLVVHSNGSMTLSGHDLSKVFSMSSPVSGQAQLLWYQLVDVSQSMRSYLDSRQVTDWLDGDFRLVLVLCRVKDLDEQDGNMFSYYLSLLAIDGIDAAIVEVGTTRINPTYLRAQPLACAFDADTGILAVLTQAGVYQNLNLQMGSSALDDAIVLGQTKEVVLRGFIPCVGNSKKGAAALSTNIITQSQLTLTSLTERYVAITGTHSVVSHASKGPYESVLTLWDLQYGCLHAEKALRVAPAHLQAGSKQQPLPRLIYQVQPLSPRLSEQGVSNDQISLGIMVAQTSMPHSFFDGGANSANTSIAKSNKKRSNAGSTTTWNIETFFASVFLPPVTLLASLRLQNNAKYFVDPEVQSSRRTSVHSSNILLHEEQEQGLGVLRSGWEAIVDGTAGDVSGKNKTDTVEMFLNISQRRENTQREENEVLLALANVSDSVDSDQYTALFMDHIGISSGSGSPIAQDSPTWISSYLMTTVMRRCFAEPLGVSRSSQLPLFAPRVIEFMLVNCGLCNSHAPAPGLLPHLLARVDKKKNAVLADDLAWNLIDIALRRCPDLPERHVVDVLQFQLSHYSDYVDMLFDITAPLADCDSEDSAPNRVAAGVRRTVSAIANITGNDDMTRLALSSLSLSQAVCVIRLLVIWLGEWSQLGANVEMAASAAFVSGANAAMPSQIYKLATADDREDADMIASTISRTIAQANNGLTEQQSLEGVPTVDASLTVFKHPRTISGSEDSGAVIVRAFTNKWAPVLELPKQLAGAPELRVIVDFVSLLLDAHMTNILLSAEFSGLISKLRIAVDEALAISDQFRLLRIGLLPFHSAWKKQQDERAAKDIAKQREILGLDEVVLKNGTTRSQAERQRQIQPNAKCAQGTGSVGTYWEQVQKLEKYRVEVMHW</sequence>
<evidence type="ECO:0000313" key="2">
    <source>
        <dbReference type="Proteomes" id="UP001151518"/>
    </source>
</evidence>
<reference evidence="1" key="1">
    <citation type="submission" date="2022-07" db="EMBL/GenBank/DDBJ databases">
        <title>Phylogenomic reconstructions and comparative analyses of Kickxellomycotina fungi.</title>
        <authorList>
            <person name="Reynolds N.K."/>
            <person name="Stajich J.E."/>
            <person name="Barry K."/>
            <person name="Grigoriev I.V."/>
            <person name="Crous P."/>
            <person name="Smith M.E."/>
        </authorList>
    </citation>
    <scope>NUCLEOTIDE SEQUENCE</scope>
    <source>
        <strain evidence="1">NRRL 3115</strain>
    </source>
</reference>
<evidence type="ECO:0000313" key="1">
    <source>
        <dbReference type="EMBL" id="KAJ2675270.1"/>
    </source>
</evidence>
<proteinExistence type="predicted"/>
<dbReference type="OrthoDB" id="4349954at2759"/>
<dbReference type="InterPro" id="IPR042859">
    <property type="entry name" value="NOL11"/>
</dbReference>
<dbReference type="AlphaFoldDB" id="A0A9W8G5K5"/>
<comment type="caution">
    <text evidence="1">The sequence shown here is derived from an EMBL/GenBank/DDBJ whole genome shotgun (WGS) entry which is preliminary data.</text>
</comment>
<accession>A0A9W8G5K5</accession>
<protein>
    <submittedName>
        <fullName evidence="1">Uncharacterized protein</fullName>
    </submittedName>
</protein>
<gene>
    <name evidence="1" type="ORF">GGI25_004008</name>
</gene>
<dbReference type="EMBL" id="JANBTW010000049">
    <property type="protein sequence ID" value="KAJ2675270.1"/>
    <property type="molecule type" value="Genomic_DNA"/>
</dbReference>
<name>A0A9W8G5K5_9FUNG</name>
<dbReference type="Proteomes" id="UP001151518">
    <property type="component" value="Unassembled WGS sequence"/>
</dbReference>
<dbReference type="PANTHER" id="PTHR15633">
    <property type="entry name" value="NUCLEOLAR PROTEIN 11"/>
    <property type="match status" value="1"/>
</dbReference>
<organism evidence="1 2">
    <name type="scientific">Coemansia spiralis</name>
    <dbReference type="NCBI Taxonomy" id="417178"/>
    <lineage>
        <taxon>Eukaryota</taxon>
        <taxon>Fungi</taxon>
        <taxon>Fungi incertae sedis</taxon>
        <taxon>Zoopagomycota</taxon>
        <taxon>Kickxellomycotina</taxon>
        <taxon>Kickxellomycetes</taxon>
        <taxon>Kickxellales</taxon>
        <taxon>Kickxellaceae</taxon>
        <taxon>Coemansia</taxon>
    </lineage>
</organism>
<dbReference type="GO" id="GO:0005730">
    <property type="term" value="C:nucleolus"/>
    <property type="evidence" value="ECO:0007669"/>
    <property type="project" value="TreeGrafter"/>
</dbReference>
<dbReference type="GO" id="GO:0030490">
    <property type="term" value="P:maturation of SSU-rRNA"/>
    <property type="evidence" value="ECO:0007669"/>
    <property type="project" value="InterPro"/>
</dbReference>
<dbReference type="PANTHER" id="PTHR15633:SF2">
    <property type="entry name" value="NUCLEOLAR PROTEIN 11"/>
    <property type="match status" value="1"/>
</dbReference>